<reference evidence="4 5" key="1">
    <citation type="submission" date="2019-01" db="EMBL/GenBank/DDBJ databases">
        <title>Senegalimassilia sp. nov. KGMB04484 isolated human feces.</title>
        <authorList>
            <person name="Han K.-I."/>
            <person name="Kim J.-S."/>
            <person name="Lee K.C."/>
            <person name="Suh M.K."/>
            <person name="Eom M.K."/>
            <person name="Lee J.H."/>
            <person name="Park S.-H."/>
            <person name="Kang S.W."/>
            <person name="Park J.-E."/>
            <person name="Oh B.S."/>
            <person name="Yu S.Y."/>
            <person name="Choi S.-H."/>
            <person name="Lee D.H."/>
            <person name="Yoon H."/>
            <person name="Kim B.-Y."/>
            <person name="Lee J.H."/>
            <person name="Lee J.-S."/>
        </authorList>
    </citation>
    <scope>NUCLEOTIDE SEQUENCE [LARGE SCALE GENOMIC DNA]</scope>
    <source>
        <strain evidence="4 5">KGMB04484</strain>
    </source>
</reference>
<evidence type="ECO:0000256" key="2">
    <source>
        <dbReference type="ARBA" id="ARBA00022643"/>
    </source>
</evidence>
<sequence>MNILAINGSHRAGKGTAALLNAVLESAGHQGATCELIELSHLDIRFCSGCNACLGRNRCAMHDDMDLLYDKMMRADGIVLGSPVYFGTVSARMKNFMDRTRPLHMVDNALAGKVAGMVTCAGLPDCGCQGALAAMDHFFATHEMLVVHPRPLGPVTGDGVAATQLSRFNEAGDPEWRSVKDDENAFKCARRLGHDMFNLIARLS</sequence>
<dbReference type="AlphaFoldDB" id="A0A4Q2JZA3"/>
<accession>A0A4Q2JZA3</accession>
<evidence type="ECO:0000256" key="1">
    <source>
        <dbReference type="ARBA" id="ARBA00022630"/>
    </source>
</evidence>
<dbReference type="InterPro" id="IPR029039">
    <property type="entry name" value="Flavoprotein-like_sf"/>
</dbReference>
<dbReference type="GO" id="GO:0016491">
    <property type="term" value="F:oxidoreductase activity"/>
    <property type="evidence" value="ECO:0007669"/>
    <property type="project" value="InterPro"/>
</dbReference>
<keyword evidence="1" id="KW-0285">Flavoprotein</keyword>
<keyword evidence="2" id="KW-0288">FMN</keyword>
<organism evidence="4 5">
    <name type="scientific">Senegalimassilia faecalis</name>
    <dbReference type="NCBI Taxonomy" id="2509433"/>
    <lineage>
        <taxon>Bacteria</taxon>
        <taxon>Bacillati</taxon>
        <taxon>Actinomycetota</taxon>
        <taxon>Coriobacteriia</taxon>
        <taxon>Coriobacteriales</taxon>
        <taxon>Coriobacteriaceae</taxon>
        <taxon>Senegalimassilia</taxon>
    </lineage>
</organism>
<evidence type="ECO:0000313" key="5">
    <source>
        <dbReference type="Proteomes" id="UP000293345"/>
    </source>
</evidence>
<protein>
    <submittedName>
        <fullName evidence="4">Flavodoxin family protein</fullName>
    </submittedName>
</protein>
<dbReference type="RefSeq" id="WP_129424508.1">
    <property type="nucleotide sequence ID" value="NZ_SDPW01000001.1"/>
</dbReference>
<dbReference type="InterPro" id="IPR051796">
    <property type="entry name" value="ISF_SsuE-like"/>
</dbReference>
<evidence type="ECO:0000313" key="4">
    <source>
        <dbReference type="EMBL" id="RXZ54286.1"/>
    </source>
</evidence>
<dbReference type="SUPFAM" id="SSF52218">
    <property type="entry name" value="Flavoproteins"/>
    <property type="match status" value="1"/>
</dbReference>
<dbReference type="PANTHER" id="PTHR43278">
    <property type="entry name" value="NAD(P)H-DEPENDENT FMN-CONTAINING OXIDOREDUCTASE YWQN-RELATED"/>
    <property type="match status" value="1"/>
</dbReference>
<dbReference type="OrthoDB" id="3189925at2"/>
<feature type="domain" description="NADPH-dependent FMN reductase-like" evidence="3">
    <location>
        <begin position="1"/>
        <end position="148"/>
    </location>
</feature>
<comment type="caution">
    <text evidence="4">The sequence shown here is derived from an EMBL/GenBank/DDBJ whole genome shotgun (WGS) entry which is preliminary data.</text>
</comment>
<gene>
    <name evidence="4" type="ORF">ET524_07185</name>
</gene>
<evidence type="ECO:0000259" key="3">
    <source>
        <dbReference type="Pfam" id="PF03358"/>
    </source>
</evidence>
<dbReference type="EMBL" id="SDPW01000001">
    <property type="protein sequence ID" value="RXZ54286.1"/>
    <property type="molecule type" value="Genomic_DNA"/>
</dbReference>
<dbReference type="Pfam" id="PF03358">
    <property type="entry name" value="FMN_red"/>
    <property type="match status" value="1"/>
</dbReference>
<proteinExistence type="predicted"/>
<dbReference type="PANTHER" id="PTHR43278:SF1">
    <property type="entry name" value="IRON-SULFUR FLAVOPROTEIN MJ1083"/>
    <property type="match status" value="1"/>
</dbReference>
<dbReference type="Proteomes" id="UP000293345">
    <property type="component" value="Unassembled WGS sequence"/>
</dbReference>
<dbReference type="InterPro" id="IPR005025">
    <property type="entry name" value="FMN_Rdtase-like_dom"/>
</dbReference>
<name>A0A4Q2JZA3_9ACTN</name>
<keyword evidence="5" id="KW-1185">Reference proteome</keyword>
<dbReference type="Gene3D" id="3.40.50.360">
    <property type="match status" value="1"/>
</dbReference>